<dbReference type="RefSeq" id="WP_025746632.1">
    <property type="nucleotide sequence ID" value="NZ_FOXR01000001.1"/>
</dbReference>
<dbReference type="Proteomes" id="UP000198577">
    <property type="component" value="Unassembled WGS sequence"/>
</dbReference>
<dbReference type="Gene3D" id="3.30.1330.30">
    <property type="match status" value="1"/>
</dbReference>
<dbReference type="OrthoDB" id="9794863at2"/>
<evidence type="ECO:0000313" key="2">
    <source>
        <dbReference type="EMBL" id="SFP60856.1"/>
    </source>
</evidence>
<sequence>MNQNLKNFYQLLGLSLRAGKLVVGETLCQKAIRMRKAKLVIISEEASPNTLKKFVNMCKYYKTDYVVVGSKEMLGRAVGKGSRTVLAVTDEGLKEALLKQLQNSEMPVRG</sequence>
<proteinExistence type="predicted"/>
<feature type="domain" description="Ribosomal protein eL8/eL30/eS12/Gadd45" evidence="1">
    <location>
        <begin position="7"/>
        <end position="96"/>
    </location>
</feature>
<organism evidence="2 3">
    <name type="scientific">Caldicoprobacter faecalis</name>
    <dbReference type="NCBI Taxonomy" id="937334"/>
    <lineage>
        <taxon>Bacteria</taxon>
        <taxon>Bacillati</taxon>
        <taxon>Bacillota</taxon>
        <taxon>Clostridia</taxon>
        <taxon>Caldicoprobacterales</taxon>
        <taxon>Caldicoprobacteraceae</taxon>
        <taxon>Caldicoprobacter</taxon>
    </lineage>
</organism>
<dbReference type="GO" id="GO:0005840">
    <property type="term" value="C:ribosome"/>
    <property type="evidence" value="ECO:0007669"/>
    <property type="project" value="UniProtKB-KW"/>
</dbReference>
<evidence type="ECO:0000313" key="3">
    <source>
        <dbReference type="Proteomes" id="UP000198577"/>
    </source>
</evidence>
<keyword evidence="3" id="KW-1185">Reference proteome</keyword>
<dbReference type="AlphaFoldDB" id="A0A1I5RSC6"/>
<evidence type="ECO:0000259" key="1">
    <source>
        <dbReference type="Pfam" id="PF01248"/>
    </source>
</evidence>
<protein>
    <submittedName>
        <fullName evidence="2">Ribosomal protein L7Ae</fullName>
    </submittedName>
</protein>
<dbReference type="NCBIfam" id="NF004078">
    <property type="entry name" value="PRK05583.1"/>
    <property type="match status" value="1"/>
</dbReference>
<keyword evidence="2" id="KW-0687">Ribonucleoprotein</keyword>
<dbReference type="STRING" id="937334.SAMN05444406_10179"/>
<dbReference type="InterPro" id="IPR029064">
    <property type="entry name" value="Ribosomal_eL30-like_sf"/>
</dbReference>
<accession>A0A1I5RSC6</accession>
<dbReference type="Pfam" id="PF01248">
    <property type="entry name" value="Ribosomal_L7Ae"/>
    <property type="match status" value="1"/>
</dbReference>
<dbReference type="InterPro" id="IPR004038">
    <property type="entry name" value="Ribosomal_eL8/eL30/eS12/Gad45"/>
</dbReference>
<gene>
    <name evidence="2" type="ORF">SAMN05444406_10179</name>
</gene>
<reference evidence="2 3" key="1">
    <citation type="submission" date="2016-10" db="EMBL/GenBank/DDBJ databases">
        <authorList>
            <person name="de Groot N.N."/>
        </authorList>
    </citation>
    <scope>NUCLEOTIDE SEQUENCE [LARGE SCALE GENOMIC DNA]</scope>
    <source>
        <strain evidence="2 3">DSM 20678</strain>
    </source>
</reference>
<name>A0A1I5RSC6_9FIRM</name>
<dbReference type="SUPFAM" id="SSF55315">
    <property type="entry name" value="L30e-like"/>
    <property type="match status" value="1"/>
</dbReference>
<keyword evidence="2" id="KW-0689">Ribosomal protein</keyword>
<dbReference type="EMBL" id="FOXR01000001">
    <property type="protein sequence ID" value="SFP60856.1"/>
    <property type="molecule type" value="Genomic_DNA"/>
</dbReference>